<dbReference type="AlphaFoldDB" id="A0A0R1GWP2"/>
<dbReference type="RefSeq" id="WP_020090004.1">
    <property type="nucleotide sequence ID" value="NZ_AZCZ01000033.1"/>
</dbReference>
<protein>
    <submittedName>
        <fullName evidence="1">Uncharacterized protein</fullName>
    </submittedName>
</protein>
<evidence type="ECO:0000313" key="1">
    <source>
        <dbReference type="EMBL" id="KRK35714.1"/>
    </source>
</evidence>
<reference evidence="1 2" key="1">
    <citation type="journal article" date="2015" name="Genome Announc.">
        <title>Expanding the biotechnology potential of lactobacilli through comparative genomics of 213 strains and associated genera.</title>
        <authorList>
            <person name="Sun Z."/>
            <person name="Harris H.M."/>
            <person name="McCann A."/>
            <person name="Guo C."/>
            <person name="Argimon S."/>
            <person name="Zhang W."/>
            <person name="Yang X."/>
            <person name="Jeffery I.B."/>
            <person name="Cooney J.C."/>
            <person name="Kagawa T.F."/>
            <person name="Liu W."/>
            <person name="Song Y."/>
            <person name="Salvetti E."/>
            <person name="Wrobel A."/>
            <person name="Rasinkangas P."/>
            <person name="Parkhill J."/>
            <person name="Rea M.C."/>
            <person name="O'Sullivan O."/>
            <person name="Ritari J."/>
            <person name="Douillard F.P."/>
            <person name="Paul Ross R."/>
            <person name="Yang R."/>
            <person name="Briner A.E."/>
            <person name="Felis G.E."/>
            <person name="de Vos W.M."/>
            <person name="Barrangou R."/>
            <person name="Klaenhammer T.R."/>
            <person name="Caufield P.W."/>
            <person name="Cui Y."/>
            <person name="Zhang H."/>
            <person name="O'Toole P.W."/>
        </authorList>
    </citation>
    <scope>NUCLEOTIDE SEQUENCE [LARGE SCALE GENOMIC DNA]</scope>
    <source>
        <strain evidence="1 2">ATCC 53295</strain>
    </source>
</reference>
<comment type="caution">
    <text evidence="1">The sequence shown here is derived from an EMBL/GenBank/DDBJ whole genome shotgun (WGS) entry which is preliminary data.</text>
</comment>
<dbReference type="PATRIC" id="fig|1267003.4.peg.1410"/>
<sequence>MSEEQIARLCEIAPKYGLHLEHRGLVITKVNDQSTELDTTKYMPDQFIDLLTQIIGTNMKADLWDWK</sequence>
<evidence type="ECO:0000313" key="2">
    <source>
        <dbReference type="Proteomes" id="UP000051176"/>
    </source>
</evidence>
<dbReference type="eggNOG" id="ENOG5030AEX">
    <property type="taxonomic scope" value="Bacteria"/>
</dbReference>
<name>A0A0R1GWP2_9LACO</name>
<accession>A0A0R1GWP2</accession>
<organism evidence="1 2">
    <name type="scientific">Levilactobacillus parabrevis ATCC 53295</name>
    <dbReference type="NCBI Taxonomy" id="1267003"/>
    <lineage>
        <taxon>Bacteria</taxon>
        <taxon>Bacillati</taxon>
        <taxon>Bacillota</taxon>
        <taxon>Bacilli</taxon>
        <taxon>Lactobacillales</taxon>
        <taxon>Lactobacillaceae</taxon>
        <taxon>Levilactobacillus</taxon>
    </lineage>
</organism>
<keyword evidence="2" id="KW-1185">Reference proteome</keyword>
<dbReference type="EMBL" id="AZCZ01000033">
    <property type="protein sequence ID" value="KRK35714.1"/>
    <property type="molecule type" value="Genomic_DNA"/>
</dbReference>
<proteinExistence type="predicted"/>
<dbReference type="STRING" id="357278.IV61_GL001147"/>
<dbReference type="OrthoDB" id="2317518at2"/>
<dbReference type="Proteomes" id="UP000051176">
    <property type="component" value="Unassembled WGS sequence"/>
</dbReference>
<gene>
    <name evidence="1" type="ORF">FD07_GL001332</name>
</gene>